<dbReference type="AlphaFoldDB" id="A0AAD3HMS1"/>
<evidence type="ECO:0000313" key="3">
    <source>
        <dbReference type="Proteomes" id="UP001054857"/>
    </source>
</evidence>
<keyword evidence="3" id="KW-1185">Reference proteome</keyword>
<feature type="region of interest" description="Disordered" evidence="1">
    <location>
        <begin position="146"/>
        <end position="205"/>
    </location>
</feature>
<feature type="compositionally biased region" description="Basic and acidic residues" evidence="1">
    <location>
        <begin position="114"/>
        <end position="124"/>
    </location>
</feature>
<organism evidence="2 3">
    <name type="scientific">Astrephomene gubernaculifera</name>
    <dbReference type="NCBI Taxonomy" id="47775"/>
    <lineage>
        <taxon>Eukaryota</taxon>
        <taxon>Viridiplantae</taxon>
        <taxon>Chlorophyta</taxon>
        <taxon>core chlorophytes</taxon>
        <taxon>Chlorophyceae</taxon>
        <taxon>CS clade</taxon>
        <taxon>Chlamydomonadales</taxon>
        <taxon>Astrephomenaceae</taxon>
        <taxon>Astrephomene</taxon>
    </lineage>
</organism>
<feature type="region of interest" description="Disordered" evidence="1">
    <location>
        <begin position="107"/>
        <end position="134"/>
    </location>
</feature>
<comment type="caution">
    <text evidence="2">The sequence shown here is derived from an EMBL/GenBank/DDBJ whole genome shotgun (WGS) entry which is preliminary data.</text>
</comment>
<evidence type="ECO:0000313" key="2">
    <source>
        <dbReference type="EMBL" id="GFR46326.1"/>
    </source>
</evidence>
<feature type="non-terminal residue" evidence="2">
    <location>
        <position position="401"/>
    </location>
</feature>
<sequence length="401" mass="39698">GGSQLPSFGATRRVILGRRSSGVVLGDDLLREKRLTVGVVAVSRCVVLAVSPQRFTSCCDPLTLRLFHKLRLQHSATGVFTDALRGAEQRQAMGALFREAVLGQSYGQGPPGALRREGGSEGKPWKAPSGRPEELSLTADQLHRAAGGAASGGGAGGGGGGASSGGGAAGAASTAATSHSHSHAHSHSHSHAHSHPHAASAAASAASAAAAAGSAGGGGGGGGGGTSDGGGGGGGGGGGKLYGGLTVSLVLEAVGKGAESGSMATFLQRMKASETAHQHHLHSAATSAGGATSAAAAAYPSAAAAFLPAWADVDLSQQVGCGSGGQQRMYTDMLEAACMAVIKVDLAPGQLDVRLDTMAQVLDDIVVQWSDLAHRCGLQLVRWRTLEYFLVVPLELGGGAG</sequence>
<dbReference type="Proteomes" id="UP001054857">
    <property type="component" value="Unassembled WGS sequence"/>
</dbReference>
<feature type="compositionally biased region" description="Basic residues" evidence="1">
    <location>
        <begin position="180"/>
        <end position="196"/>
    </location>
</feature>
<accession>A0AAD3HMS1</accession>
<feature type="non-terminal residue" evidence="2">
    <location>
        <position position="1"/>
    </location>
</feature>
<proteinExistence type="predicted"/>
<feature type="compositionally biased region" description="Gly residues" evidence="1">
    <location>
        <begin position="149"/>
        <end position="169"/>
    </location>
</feature>
<evidence type="ECO:0000256" key="1">
    <source>
        <dbReference type="SAM" id="MobiDB-lite"/>
    </source>
</evidence>
<protein>
    <submittedName>
        <fullName evidence="2">Uncharacterized protein</fullName>
    </submittedName>
</protein>
<feature type="compositionally biased region" description="Low complexity" evidence="1">
    <location>
        <begin position="170"/>
        <end position="179"/>
    </location>
</feature>
<gene>
    <name evidence="2" type="ORF">Agub_g7893</name>
</gene>
<name>A0AAD3HMS1_9CHLO</name>
<dbReference type="EMBL" id="BMAR01000013">
    <property type="protein sequence ID" value="GFR46326.1"/>
    <property type="molecule type" value="Genomic_DNA"/>
</dbReference>
<reference evidence="2 3" key="1">
    <citation type="journal article" date="2021" name="Sci. Rep.">
        <title>Genome sequencing of the multicellular alga Astrephomene provides insights into convergent evolution of germ-soma differentiation.</title>
        <authorList>
            <person name="Yamashita S."/>
            <person name="Yamamoto K."/>
            <person name="Matsuzaki R."/>
            <person name="Suzuki S."/>
            <person name="Yamaguchi H."/>
            <person name="Hirooka S."/>
            <person name="Minakuchi Y."/>
            <person name="Miyagishima S."/>
            <person name="Kawachi M."/>
            <person name="Toyoda A."/>
            <person name="Nozaki H."/>
        </authorList>
    </citation>
    <scope>NUCLEOTIDE SEQUENCE [LARGE SCALE GENOMIC DNA]</scope>
    <source>
        <strain evidence="2 3">NIES-4017</strain>
    </source>
</reference>